<reference evidence="1 2" key="1">
    <citation type="submission" date="2022-05" db="EMBL/GenBank/DDBJ databases">
        <title>Genome Sequencing of Bee-Associated Microbes.</title>
        <authorList>
            <person name="Dunlap C."/>
        </authorList>
    </citation>
    <scope>NUCLEOTIDE SEQUENCE [LARGE SCALE GENOMIC DNA]</scope>
    <source>
        <strain evidence="1 2">NRRL B-14613</strain>
    </source>
</reference>
<gene>
    <name evidence="1" type="ORF">M5W83_25500</name>
</gene>
<protein>
    <recommendedName>
        <fullName evidence="3">Sigma-70 family RNA polymerase sigma factor</fullName>
    </recommendedName>
</protein>
<accession>A0ABT4G359</accession>
<evidence type="ECO:0000313" key="2">
    <source>
        <dbReference type="Proteomes" id="UP001209276"/>
    </source>
</evidence>
<dbReference type="GeneID" id="76999029"/>
<dbReference type="Proteomes" id="UP001209276">
    <property type="component" value="Unassembled WGS sequence"/>
</dbReference>
<name>A0ABT4G359_PANTH</name>
<comment type="caution">
    <text evidence="1">The sequence shown here is derived from an EMBL/GenBank/DDBJ whole genome shotgun (WGS) entry which is preliminary data.</text>
</comment>
<evidence type="ECO:0008006" key="3">
    <source>
        <dbReference type="Google" id="ProtNLM"/>
    </source>
</evidence>
<proteinExistence type="predicted"/>
<keyword evidence="2" id="KW-1185">Reference proteome</keyword>
<dbReference type="RefSeq" id="WP_244194076.1">
    <property type="nucleotide sequence ID" value="NZ_CABMNB010000014.1"/>
</dbReference>
<dbReference type="EMBL" id="JAMDMM010000058">
    <property type="protein sequence ID" value="MCY9610510.1"/>
    <property type="molecule type" value="Genomic_DNA"/>
</dbReference>
<sequence length="102" mass="11957">MAVERRRMYVSVQRRTIFSDPEAESYEFKVDANEEEIQHLQGLMDQLGEAETDVISNVLIFTPIEVEEMLNVPYQQRLNAVYMCIHKLGTADTKRFIEQMLD</sequence>
<organism evidence="1 2">
    <name type="scientific">Paenibacillus thiaminolyticus</name>
    <name type="common">Bacillus thiaminolyticus</name>
    <dbReference type="NCBI Taxonomy" id="49283"/>
    <lineage>
        <taxon>Bacteria</taxon>
        <taxon>Bacillati</taxon>
        <taxon>Bacillota</taxon>
        <taxon>Bacilli</taxon>
        <taxon>Bacillales</taxon>
        <taxon>Paenibacillaceae</taxon>
        <taxon>Paenibacillus</taxon>
    </lineage>
</organism>
<evidence type="ECO:0000313" key="1">
    <source>
        <dbReference type="EMBL" id="MCY9610510.1"/>
    </source>
</evidence>